<name>A0ACC2QZH6_9NEOP</name>
<organism evidence="1 2">
    <name type="scientific">Mythimna loreyi</name>
    <dbReference type="NCBI Taxonomy" id="667449"/>
    <lineage>
        <taxon>Eukaryota</taxon>
        <taxon>Metazoa</taxon>
        <taxon>Ecdysozoa</taxon>
        <taxon>Arthropoda</taxon>
        <taxon>Hexapoda</taxon>
        <taxon>Insecta</taxon>
        <taxon>Pterygota</taxon>
        <taxon>Neoptera</taxon>
        <taxon>Endopterygota</taxon>
        <taxon>Lepidoptera</taxon>
        <taxon>Glossata</taxon>
        <taxon>Ditrysia</taxon>
        <taxon>Noctuoidea</taxon>
        <taxon>Noctuidae</taxon>
        <taxon>Noctuinae</taxon>
        <taxon>Hadenini</taxon>
        <taxon>Mythimna</taxon>
    </lineage>
</organism>
<protein>
    <submittedName>
        <fullName evidence="1">Uncharacterized protein</fullName>
    </submittedName>
</protein>
<evidence type="ECO:0000313" key="2">
    <source>
        <dbReference type="Proteomes" id="UP001231649"/>
    </source>
</evidence>
<evidence type="ECO:0000313" key="1">
    <source>
        <dbReference type="EMBL" id="KAJ8727980.1"/>
    </source>
</evidence>
<dbReference type="Proteomes" id="UP001231649">
    <property type="component" value="Chromosome 9"/>
</dbReference>
<sequence>MTITYKILVSFLLAITTHASQDNTMFRLPKTMRAVGLYKYSPITDVNSLVDLESLLSLQPTHTRHKLLNTMASLPKTMKAVGLYKYLPIDHPESLLDLEVSLPIVNETDVLVEVKATAVNPIDAKQRAPKPNTENPPRILGVDGAGVIVSKGAKADLWNVGDEVFFTGDLRRTGSNAQYIAVDQFLVGRKPKNWTFEQAASIPVISLTTFESFYDRLLLSEKDKGKSLLIINSAGGVGSVATQVAKNLGLKVIGTASRPETQAFTREYGADVVLNHTQDLIPQLEAEGFGAGVDFILVNFDPAPYWDTLMKAIKPQGRICLIVDSSALVDLRPLKDKSITLVSEMMFTRVKYQTEDRIRHYELLQEISKWMEEGKLKCTLTQTLSPINAANLKKAHKLLEDKTLIGKLALTGF</sequence>
<reference evidence="1" key="1">
    <citation type="submission" date="2023-03" db="EMBL/GenBank/DDBJ databases">
        <title>Chromosome-level genomes of two armyworms, Mythimna separata and Mythimna loreyi, provide insights into the biosynthesis and reception of sex pheromones.</title>
        <authorList>
            <person name="Zhao H."/>
        </authorList>
    </citation>
    <scope>NUCLEOTIDE SEQUENCE</scope>
    <source>
        <strain evidence="1">BeijingLab</strain>
    </source>
</reference>
<gene>
    <name evidence="1" type="ORF">PYW08_016365</name>
</gene>
<accession>A0ACC2QZH6</accession>
<proteinExistence type="predicted"/>
<keyword evidence="2" id="KW-1185">Reference proteome</keyword>
<comment type="caution">
    <text evidence="1">The sequence shown here is derived from an EMBL/GenBank/DDBJ whole genome shotgun (WGS) entry which is preliminary data.</text>
</comment>
<dbReference type="EMBL" id="CM056785">
    <property type="protein sequence ID" value="KAJ8727980.1"/>
    <property type="molecule type" value="Genomic_DNA"/>
</dbReference>